<dbReference type="Gene3D" id="2.60.40.420">
    <property type="entry name" value="Cupredoxins - blue copper proteins"/>
    <property type="match status" value="1"/>
</dbReference>
<feature type="non-terminal residue" evidence="1">
    <location>
        <position position="114"/>
    </location>
</feature>
<dbReference type="InParanoid" id="A0A194WYZ5"/>
<protein>
    <recommendedName>
        <fullName evidence="3">Plastocyanin-like domain-containing protein</fullName>
    </recommendedName>
</protein>
<dbReference type="SUPFAM" id="SSF49503">
    <property type="entry name" value="Cupredoxins"/>
    <property type="match status" value="1"/>
</dbReference>
<dbReference type="CDD" id="cd00920">
    <property type="entry name" value="Cupredoxin"/>
    <property type="match status" value="1"/>
</dbReference>
<proteinExistence type="predicted"/>
<gene>
    <name evidence="1" type="ORF">LY89DRAFT_564694</name>
</gene>
<dbReference type="OrthoDB" id="2331100at2759"/>
<feature type="non-terminal residue" evidence="1">
    <location>
        <position position="1"/>
    </location>
</feature>
<dbReference type="InterPro" id="IPR008972">
    <property type="entry name" value="Cupredoxin"/>
</dbReference>
<keyword evidence="2" id="KW-1185">Reference proteome</keyword>
<dbReference type="PANTHER" id="PTHR34883:SF16">
    <property type="entry name" value="RICH PROTEIN, PUTATIVE-RELATED"/>
    <property type="match status" value="1"/>
</dbReference>
<reference evidence="1 2" key="1">
    <citation type="submission" date="2015-10" db="EMBL/GenBank/DDBJ databases">
        <title>Full genome of DAOMC 229536 Phialocephala scopiformis, a fungal endophyte of spruce producing the potent anti-insectan compound rugulosin.</title>
        <authorList>
            <consortium name="DOE Joint Genome Institute"/>
            <person name="Walker A.K."/>
            <person name="Frasz S.L."/>
            <person name="Seifert K.A."/>
            <person name="Miller J.D."/>
            <person name="Mondo S.J."/>
            <person name="Labutti K."/>
            <person name="Lipzen A."/>
            <person name="Dockter R."/>
            <person name="Kennedy M."/>
            <person name="Grigoriev I.V."/>
            <person name="Spatafora J.W."/>
        </authorList>
    </citation>
    <scope>NUCLEOTIDE SEQUENCE [LARGE SCALE GENOMIC DNA]</scope>
    <source>
        <strain evidence="1 2">CBS 120377</strain>
    </source>
</reference>
<sequence>VTVGAAGNLSFSPNTINAGVDYVVKFEFLALNHTLTQSSLGNPCLKSDGLDTGFNEFNPKNTTGQYVVDYWVQSMDPQWFYCAQTKSRSHCQAGMVFALNDGGLFPEFLSAAIA</sequence>
<evidence type="ECO:0008006" key="3">
    <source>
        <dbReference type="Google" id="ProtNLM"/>
    </source>
</evidence>
<dbReference type="KEGG" id="psco:LY89DRAFT_564694"/>
<accession>A0A194WYZ5</accession>
<dbReference type="GeneID" id="28818248"/>
<dbReference type="Proteomes" id="UP000070700">
    <property type="component" value="Unassembled WGS sequence"/>
</dbReference>
<dbReference type="RefSeq" id="XP_018067525.1">
    <property type="nucleotide sequence ID" value="XM_018208522.1"/>
</dbReference>
<organism evidence="1 2">
    <name type="scientific">Mollisia scopiformis</name>
    <name type="common">Conifer needle endophyte fungus</name>
    <name type="synonym">Phialocephala scopiformis</name>
    <dbReference type="NCBI Taxonomy" id="149040"/>
    <lineage>
        <taxon>Eukaryota</taxon>
        <taxon>Fungi</taxon>
        <taxon>Dikarya</taxon>
        <taxon>Ascomycota</taxon>
        <taxon>Pezizomycotina</taxon>
        <taxon>Leotiomycetes</taxon>
        <taxon>Helotiales</taxon>
        <taxon>Mollisiaceae</taxon>
        <taxon>Mollisia</taxon>
    </lineage>
</organism>
<evidence type="ECO:0000313" key="2">
    <source>
        <dbReference type="Proteomes" id="UP000070700"/>
    </source>
</evidence>
<dbReference type="STRING" id="149040.A0A194WYZ5"/>
<dbReference type="InterPro" id="IPR052953">
    <property type="entry name" value="Ser-rich/MCO-related"/>
</dbReference>
<evidence type="ECO:0000313" key="1">
    <source>
        <dbReference type="EMBL" id="KUJ13170.1"/>
    </source>
</evidence>
<dbReference type="AlphaFoldDB" id="A0A194WYZ5"/>
<dbReference type="EMBL" id="KQ947422">
    <property type="protein sequence ID" value="KUJ13170.1"/>
    <property type="molecule type" value="Genomic_DNA"/>
</dbReference>
<dbReference type="PANTHER" id="PTHR34883">
    <property type="entry name" value="SERINE-RICH PROTEIN, PUTATIVE-RELATED-RELATED"/>
    <property type="match status" value="1"/>
</dbReference>
<name>A0A194WYZ5_MOLSC</name>